<dbReference type="Gene3D" id="3.40.50.300">
    <property type="entry name" value="P-loop containing nucleotide triphosphate hydrolases"/>
    <property type="match status" value="1"/>
</dbReference>
<sequence length="391" mass="44353">MIEKIIFKNYKSFKEQQTLVLKPITVLIGKNSSGKSAVAKLPTMIEGSLSGKITEPVSIINDEIELGAEFRDLIYGREIGSLELSLKEGNKQLHLEVVAGLKEADVPKIRKWSFNDKVELSYKYASQNYIDLKNNKIVDVDFNGFNITTGIEHEFKGQLFNLKTNYIGPFREIPDRNHTFRGSLKSNKIGIKGEHTYQILISDHLHNDGTLLKKVSKWYQNNFDGWGVAINAQSKPDYKIELTRKDPDFSINIRDVGEGMSQVLPSVVSAFNENNNEMLTILEQPELHLHPGAHGNLAELFANSTKKGNKFLIETHSQNFVLRLRRMVAEKRFCKDDIALYSVEYNSNTNTSNLIKIDINADGSVAYWPEKVFSETLDETLAIRNAQLKNK</sequence>
<dbReference type="InterPro" id="IPR014592">
    <property type="entry name" value="P-loop_UCP034888"/>
</dbReference>
<name>A0AAE3SFU8_9BACT</name>
<evidence type="ECO:0000259" key="1">
    <source>
        <dbReference type="Pfam" id="PF13175"/>
    </source>
</evidence>
<dbReference type="PANTHER" id="PTHR43581:SF2">
    <property type="entry name" value="EXCINUCLEASE ATPASE SUBUNIT"/>
    <property type="match status" value="1"/>
</dbReference>
<evidence type="ECO:0000313" key="2">
    <source>
        <dbReference type="EMBL" id="MCW3787651.1"/>
    </source>
</evidence>
<evidence type="ECO:0000313" key="3">
    <source>
        <dbReference type="Proteomes" id="UP001209229"/>
    </source>
</evidence>
<dbReference type="InterPro" id="IPR041685">
    <property type="entry name" value="AAA_GajA/Old/RecF-like"/>
</dbReference>
<keyword evidence="3" id="KW-1185">Reference proteome</keyword>
<comment type="caution">
    <text evidence="2">The sequence shown here is derived from an EMBL/GenBank/DDBJ whole genome shotgun (WGS) entry which is preliminary data.</text>
</comment>
<dbReference type="Pfam" id="PF13175">
    <property type="entry name" value="AAA_15"/>
    <property type="match status" value="2"/>
</dbReference>
<dbReference type="PIRSF" id="PIRSF034888">
    <property type="entry name" value="P-loop_UCP034888"/>
    <property type="match status" value="1"/>
</dbReference>
<dbReference type="InterPro" id="IPR051396">
    <property type="entry name" value="Bact_Antivir_Def_Nuclease"/>
</dbReference>
<dbReference type="AlphaFoldDB" id="A0AAE3SFU8"/>
<organism evidence="2 3">
    <name type="scientific">Plebeiibacterium sediminum</name>
    <dbReference type="NCBI Taxonomy" id="2992112"/>
    <lineage>
        <taxon>Bacteria</taxon>
        <taxon>Pseudomonadati</taxon>
        <taxon>Bacteroidota</taxon>
        <taxon>Bacteroidia</taxon>
        <taxon>Marinilabiliales</taxon>
        <taxon>Marinilabiliaceae</taxon>
        <taxon>Plebeiibacterium</taxon>
    </lineage>
</organism>
<feature type="domain" description="Endonuclease GajA/Old nuclease/RecF-like AAA" evidence="1">
    <location>
        <begin position="221"/>
        <end position="321"/>
    </location>
</feature>
<dbReference type="RefSeq" id="WP_301191216.1">
    <property type="nucleotide sequence ID" value="NZ_JAPDPJ010000034.1"/>
</dbReference>
<reference evidence="2" key="1">
    <citation type="submission" date="2022-10" db="EMBL/GenBank/DDBJ databases">
        <authorList>
            <person name="Yu W.X."/>
        </authorList>
    </citation>
    <scope>NUCLEOTIDE SEQUENCE</scope>
    <source>
        <strain evidence="2">AAT</strain>
    </source>
</reference>
<dbReference type="InterPro" id="IPR027417">
    <property type="entry name" value="P-loop_NTPase"/>
</dbReference>
<feature type="domain" description="Endonuclease GajA/Old nuclease/RecF-like AAA" evidence="1">
    <location>
        <begin position="1"/>
        <end position="159"/>
    </location>
</feature>
<dbReference type="EMBL" id="JAPDPJ010000034">
    <property type="protein sequence ID" value="MCW3787651.1"/>
    <property type="molecule type" value="Genomic_DNA"/>
</dbReference>
<protein>
    <submittedName>
        <fullName evidence="2">AAA family ATPase</fullName>
    </submittedName>
</protein>
<accession>A0AAE3SFU8</accession>
<gene>
    <name evidence="2" type="ORF">OM075_14340</name>
</gene>
<dbReference type="Proteomes" id="UP001209229">
    <property type="component" value="Unassembled WGS sequence"/>
</dbReference>
<dbReference type="SUPFAM" id="SSF52540">
    <property type="entry name" value="P-loop containing nucleoside triphosphate hydrolases"/>
    <property type="match status" value="1"/>
</dbReference>
<proteinExistence type="predicted"/>
<dbReference type="PANTHER" id="PTHR43581">
    <property type="entry name" value="ATP/GTP PHOSPHATASE"/>
    <property type="match status" value="1"/>
</dbReference>